<comment type="caution">
    <text evidence="3">The sequence shown here is derived from an EMBL/GenBank/DDBJ whole genome shotgun (WGS) entry which is preliminary data.</text>
</comment>
<proteinExistence type="predicted"/>
<dbReference type="SUPFAM" id="SSF51569">
    <property type="entry name" value="Aldolase"/>
    <property type="match status" value="1"/>
</dbReference>
<dbReference type="InterPro" id="IPR054691">
    <property type="entry name" value="LeuA/HCS_post-cat"/>
</dbReference>
<feature type="domain" description="2-isopropylmalate synthase/homocitrate synthase post-catalytic" evidence="2">
    <location>
        <begin position="265"/>
        <end position="339"/>
    </location>
</feature>
<name>A0A0L6ZE32_9CLOT</name>
<dbReference type="STRING" id="36844.SAMN04488501_10769"/>
<evidence type="ECO:0000313" key="4">
    <source>
        <dbReference type="Proteomes" id="UP000037043"/>
    </source>
</evidence>
<evidence type="ECO:0000259" key="2">
    <source>
        <dbReference type="Pfam" id="PF22617"/>
    </source>
</evidence>
<dbReference type="PATRIC" id="fig|1121318.3.peg.330"/>
<reference evidence="4" key="1">
    <citation type="submission" date="2015-08" db="EMBL/GenBank/DDBJ databases">
        <title>Genome sequence of the strict anaerobe Clostridium homopropionicum LuHBu1 (DSM 5847T).</title>
        <authorList>
            <person name="Poehlein A."/>
            <person name="Beck M."/>
            <person name="Schiel-Bengelsdorf B."/>
            <person name="Bengelsdorf F.R."/>
            <person name="Daniel R."/>
            <person name="Duerre P."/>
        </authorList>
    </citation>
    <scope>NUCLEOTIDE SEQUENCE [LARGE SCALE GENOMIC DNA]</scope>
    <source>
        <strain evidence="4">DSM 5847</strain>
    </source>
</reference>
<keyword evidence="4" id="KW-1185">Reference proteome</keyword>
<dbReference type="RefSeq" id="WP_052219931.1">
    <property type="nucleotide sequence ID" value="NZ_LHUR01000010.1"/>
</dbReference>
<dbReference type="Proteomes" id="UP000037043">
    <property type="component" value="Unassembled WGS sequence"/>
</dbReference>
<dbReference type="EC" id="2.3.3.13" evidence="3"/>
<organism evidence="3 4">
    <name type="scientific">Clostridium homopropionicum DSM 5847</name>
    <dbReference type="NCBI Taxonomy" id="1121318"/>
    <lineage>
        <taxon>Bacteria</taxon>
        <taxon>Bacillati</taxon>
        <taxon>Bacillota</taxon>
        <taxon>Clostridia</taxon>
        <taxon>Eubacteriales</taxon>
        <taxon>Clostridiaceae</taxon>
        <taxon>Clostridium</taxon>
    </lineage>
</organism>
<evidence type="ECO:0000313" key="3">
    <source>
        <dbReference type="EMBL" id="KOA21197.1"/>
    </source>
</evidence>
<keyword evidence="3" id="KW-0012">Acyltransferase</keyword>
<sequence>MELVNNKNKKLIIDRTIPEILKKNPYVSQSKLIKFSYLLNEVGVNLIEIDSDVLKIIEKLPKDLNFIYRIKKQEIITRNLLKNFKHVVIRVNDFLNFKLKDIYKLKEMKIIFEVDIDDLKKIKDKEELCIDITSQKLKFVKDILKLNNESYIRINGLSKSILGDWESTIGTLKNNFNMKIDVCPGNKFKMATAVALEAFNEDTDSITMSFLGNGDKYGFAAMEEVILALNKIYGYNLGGNTCLFSELSKEYQDVTGNIIPGSKPILGKDIFKYESGIHADGIDKSPNTYEPYDPKDVGQSRKMIIGKHSGSVSVMKKLRELNINYEKINIKALLEEIRERSIQLKGEIIDEELIKLSMNCR</sequence>
<dbReference type="AlphaFoldDB" id="A0A0L6ZE32"/>
<dbReference type="Gene3D" id="3.20.20.70">
    <property type="entry name" value="Aldolase class I"/>
    <property type="match status" value="1"/>
</dbReference>
<dbReference type="Pfam" id="PF22617">
    <property type="entry name" value="HCS_D2"/>
    <property type="match status" value="1"/>
</dbReference>
<gene>
    <name evidence="3" type="primary">leuA_3</name>
    <name evidence="3" type="ORF">CLHOM_03270</name>
</gene>
<dbReference type="EMBL" id="LHUR01000010">
    <property type="protein sequence ID" value="KOA21197.1"/>
    <property type="molecule type" value="Genomic_DNA"/>
</dbReference>
<dbReference type="Gene3D" id="1.10.238.260">
    <property type="match status" value="1"/>
</dbReference>
<protein>
    <submittedName>
        <fullName evidence="3">2-isopropylmalate synthase</fullName>
        <ecNumber evidence="3">2.3.3.13</ecNumber>
    </submittedName>
</protein>
<dbReference type="GO" id="GO:0003852">
    <property type="term" value="F:2-isopropylmalate synthase activity"/>
    <property type="evidence" value="ECO:0007669"/>
    <property type="project" value="UniProtKB-EC"/>
</dbReference>
<dbReference type="InterPro" id="IPR013785">
    <property type="entry name" value="Aldolase_TIM"/>
</dbReference>
<keyword evidence="1 3" id="KW-0808">Transferase</keyword>
<evidence type="ECO:0000256" key="1">
    <source>
        <dbReference type="ARBA" id="ARBA00022679"/>
    </source>
</evidence>
<dbReference type="PANTHER" id="PTHR42880:SF1">
    <property type="entry name" value="ISOPROPYLMALATE_HOMOCITRATE_CITRAMALATE SYNTHASE FAMILY PROTEIN"/>
    <property type="match status" value="1"/>
</dbReference>
<dbReference type="PANTHER" id="PTHR42880">
    <property type="entry name" value="HOMOCITRATE SYNTHASE"/>
    <property type="match status" value="1"/>
</dbReference>
<accession>A0A0L6ZE32</accession>